<protein>
    <recommendedName>
        <fullName evidence="2">EthD domain-containing protein</fullName>
    </recommendedName>
</protein>
<evidence type="ECO:0000256" key="1">
    <source>
        <dbReference type="ARBA" id="ARBA00005986"/>
    </source>
</evidence>
<dbReference type="InterPro" id="IPR009799">
    <property type="entry name" value="EthD_dom"/>
</dbReference>
<dbReference type="Gene3D" id="3.30.70.100">
    <property type="match status" value="1"/>
</dbReference>
<dbReference type="Proteomes" id="UP000053328">
    <property type="component" value="Unassembled WGS sequence"/>
</dbReference>
<evidence type="ECO:0000259" key="2">
    <source>
        <dbReference type="Pfam" id="PF07110"/>
    </source>
</evidence>
<name>A0A0D2BLX0_9EURO</name>
<dbReference type="AlphaFoldDB" id="A0A0D2BLX0"/>
<comment type="similarity">
    <text evidence="1">Belongs to the tpcK family.</text>
</comment>
<organism evidence="3 4">
    <name type="scientific">Exophiala spinifera</name>
    <dbReference type="NCBI Taxonomy" id="91928"/>
    <lineage>
        <taxon>Eukaryota</taxon>
        <taxon>Fungi</taxon>
        <taxon>Dikarya</taxon>
        <taxon>Ascomycota</taxon>
        <taxon>Pezizomycotina</taxon>
        <taxon>Eurotiomycetes</taxon>
        <taxon>Chaetothyriomycetidae</taxon>
        <taxon>Chaetothyriales</taxon>
        <taxon>Herpotrichiellaceae</taxon>
        <taxon>Exophiala</taxon>
    </lineage>
</organism>
<dbReference type="GO" id="GO:0016491">
    <property type="term" value="F:oxidoreductase activity"/>
    <property type="evidence" value="ECO:0007669"/>
    <property type="project" value="InterPro"/>
</dbReference>
<gene>
    <name evidence="3" type="ORF">PV08_00513</name>
</gene>
<dbReference type="VEuPathDB" id="FungiDB:PV08_00513"/>
<reference evidence="3 4" key="1">
    <citation type="submission" date="2015-01" db="EMBL/GenBank/DDBJ databases">
        <title>The Genome Sequence of Exophiala spinifera CBS89968.</title>
        <authorList>
            <consortium name="The Broad Institute Genomics Platform"/>
            <person name="Cuomo C."/>
            <person name="de Hoog S."/>
            <person name="Gorbushina A."/>
            <person name="Stielow B."/>
            <person name="Teixiera M."/>
            <person name="Abouelleil A."/>
            <person name="Chapman S.B."/>
            <person name="Priest M."/>
            <person name="Young S.K."/>
            <person name="Wortman J."/>
            <person name="Nusbaum C."/>
            <person name="Birren B."/>
        </authorList>
    </citation>
    <scope>NUCLEOTIDE SEQUENCE [LARGE SCALE GENOMIC DNA]</scope>
    <source>
        <strain evidence="3 4">CBS 89968</strain>
    </source>
</reference>
<dbReference type="InterPro" id="IPR011008">
    <property type="entry name" value="Dimeric_a/b-barrel"/>
</dbReference>
<feature type="domain" description="EthD" evidence="2">
    <location>
        <begin position="18"/>
        <end position="113"/>
    </location>
</feature>
<dbReference type="EMBL" id="KN847492">
    <property type="protein sequence ID" value="KIW19938.1"/>
    <property type="molecule type" value="Genomic_DNA"/>
</dbReference>
<dbReference type="SUPFAM" id="SSF54909">
    <property type="entry name" value="Dimeric alpha+beta barrel"/>
    <property type="match status" value="1"/>
</dbReference>
<dbReference type="Pfam" id="PF07110">
    <property type="entry name" value="EthD"/>
    <property type="match status" value="1"/>
</dbReference>
<dbReference type="OrthoDB" id="3183782at2759"/>
<dbReference type="RefSeq" id="XP_016240154.1">
    <property type="nucleotide sequence ID" value="XM_016374878.1"/>
</dbReference>
<dbReference type="STRING" id="91928.A0A0D2BLX0"/>
<keyword evidence="4" id="KW-1185">Reference proteome</keyword>
<dbReference type="HOGENOM" id="CLU_115019_0_1_1"/>
<evidence type="ECO:0000313" key="4">
    <source>
        <dbReference type="Proteomes" id="UP000053328"/>
    </source>
</evidence>
<proteinExistence type="inferred from homology"/>
<sequence length="144" mass="16388">MATKQRLLRFTILVKRNPALSEEEFQSYWTNTHVPQVQDWLTRHGVLKYTQYHTPSSVRNQAKSIPGLAQATIAEWDGFVELLMPDMSCFDAAQKDPYYLQVVVPDEMKFADPANSQITIGWEEVYVQDGKIVELQPGGNIVTA</sequence>
<accession>A0A0D2BLX0</accession>
<evidence type="ECO:0000313" key="3">
    <source>
        <dbReference type="EMBL" id="KIW19938.1"/>
    </source>
</evidence>
<dbReference type="GeneID" id="27327596"/>